<feature type="chain" id="PRO_5010179797" description="DUF3500 domain-containing protein" evidence="2">
    <location>
        <begin position="22"/>
        <end position="383"/>
    </location>
</feature>
<feature type="compositionally biased region" description="Pro residues" evidence="1">
    <location>
        <begin position="130"/>
        <end position="145"/>
    </location>
</feature>
<sequence length="383" mass="40453">MKRLLSLAVAVVFCVPTLVRAQGKSSTEAVVHAANDFLATLTVEQKQKVMYAFDDATQRARWSNFPTGVVARGGISLKQMTAEQQQAAMKLMGTVLSPMGLEKVNEIREADDDFKANGSKRGPGGGGPRPQGPPPGGGQGGPPPQFGGGGRGPGGPGGPGGRPPGGGDLFGSDLYFISFLGTPSATQPWMLQFGGHHLALNITIAGSKGVLTPTLTGAQPAIFKLNGKTIRPVGRESDKALALLKSLDEAQQKQAVLSYQVADLVLGPGQDGKKITPEGLKAQKMNAQQKAMLLDLIAEWSGILTEPYASARLNQMKDDLDDTYFAWSGATTAEAGTNITAYYRIQGPHLVIEYAPQSDEPGNHVHTMYRDPTNDYGSALAKQ</sequence>
<feature type="compositionally biased region" description="Gly residues" evidence="1">
    <location>
        <begin position="146"/>
        <end position="167"/>
    </location>
</feature>
<organism evidence="3 4">
    <name type="scientific">Terriglobus roseus</name>
    <dbReference type="NCBI Taxonomy" id="392734"/>
    <lineage>
        <taxon>Bacteria</taxon>
        <taxon>Pseudomonadati</taxon>
        <taxon>Acidobacteriota</taxon>
        <taxon>Terriglobia</taxon>
        <taxon>Terriglobales</taxon>
        <taxon>Acidobacteriaceae</taxon>
        <taxon>Terriglobus</taxon>
    </lineage>
</organism>
<evidence type="ECO:0000313" key="4">
    <source>
        <dbReference type="Proteomes" id="UP000182409"/>
    </source>
</evidence>
<feature type="region of interest" description="Disordered" evidence="1">
    <location>
        <begin position="110"/>
        <end position="167"/>
    </location>
</feature>
<dbReference type="OrthoDB" id="581140at2"/>
<dbReference type="RefSeq" id="WP_074652613.1">
    <property type="nucleotide sequence ID" value="NZ_FNSD01000001.1"/>
</dbReference>
<dbReference type="PANTHER" id="PTHR37489">
    <property type="entry name" value="DUF3500 DOMAIN-CONTAINING PROTEIN"/>
    <property type="match status" value="1"/>
</dbReference>
<evidence type="ECO:0000256" key="2">
    <source>
        <dbReference type="SAM" id="SignalP"/>
    </source>
</evidence>
<proteinExistence type="predicted"/>
<feature type="signal peptide" evidence="2">
    <location>
        <begin position="1"/>
        <end position="21"/>
    </location>
</feature>
<name>A0A1H4K5F2_9BACT</name>
<protein>
    <recommendedName>
        <fullName evidence="5">DUF3500 domain-containing protein</fullName>
    </recommendedName>
</protein>
<evidence type="ECO:0008006" key="5">
    <source>
        <dbReference type="Google" id="ProtNLM"/>
    </source>
</evidence>
<dbReference type="InterPro" id="IPR021889">
    <property type="entry name" value="DUF3500"/>
</dbReference>
<dbReference type="EMBL" id="FNSD01000001">
    <property type="protein sequence ID" value="SEB53325.1"/>
    <property type="molecule type" value="Genomic_DNA"/>
</dbReference>
<gene>
    <name evidence="3" type="ORF">SAMN05443244_0997</name>
</gene>
<dbReference type="Proteomes" id="UP000182409">
    <property type="component" value="Unassembled WGS sequence"/>
</dbReference>
<accession>A0A1H4K5F2</accession>
<dbReference type="PANTHER" id="PTHR37489:SF1">
    <property type="entry name" value="DUF3500 DOMAIN-CONTAINING PROTEIN"/>
    <property type="match status" value="1"/>
</dbReference>
<evidence type="ECO:0000313" key="3">
    <source>
        <dbReference type="EMBL" id="SEB53325.1"/>
    </source>
</evidence>
<dbReference type="Pfam" id="PF12006">
    <property type="entry name" value="DUF3500"/>
    <property type="match status" value="1"/>
</dbReference>
<keyword evidence="2" id="KW-0732">Signal</keyword>
<evidence type="ECO:0000256" key="1">
    <source>
        <dbReference type="SAM" id="MobiDB-lite"/>
    </source>
</evidence>
<reference evidence="3 4" key="1">
    <citation type="submission" date="2016-10" db="EMBL/GenBank/DDBJ databases">
        <authorList>
            <person name="de Groot N.N."/>
        </authorList>
    </citation>
    <scope>NUCLEOTIDE SEQUENCE [LARGE SCALE GENOMIC DNA]</scope>
    <source>
        <strain evidence="3 4">AB35.6</strain>
    </source>
</reference>
<dbReference type="AlphaFoldDB" id="A0A1H4K5F2"/>